<reference evidence="2 3" key="1">
    <citation type="journal article" date="2023" name="Plants (Basel)">
        <title>Bridging the Gap: Combining Genomics and Transcriptomics Approaches to Understand Stylosanthes scabra, an Orphan Legume from the Brazilian Caatinga.</title>
        <authorList>
            <person name="Ferreira-Neto J.R.C."/>
            <person name="da Silva M.D."/>
            <person name="Binneck E."/>
            <person name="de Melo N.F."/>
            <person name="da Silva R.H."/>
            <person name="de Melo A.L.T.M."/>
            <person name="Pandolfi V."/>
            <person name="Bustamante F.O."/>
            <person name="Brasileiro-Vidal A.C."/>
            <person name="Benko-Iseppon A.M."/>
        </authorList>
    </citation>
    <scope>NUCLEOTIDE SEQUENCE [LARGE SCALE GENOMIC DNA]</scope>
    <source>
        <tissue evidence="2">Leaves</tissue>
    </source>
</reference>
<name>A0ABU6YRF0_9FABA</name>
<comment type="caution">
    <text evidence="2">The sequence shown here is derived from an EMBL/GenBank/DDBJ whole genome shotgun (WGS) entry which is preliminary data.</text>
</comment>
<evidence type="ECO:0000313" key="2">
    <source>
        <dbReference type="EMBL" id="MED6212036.1"/>
    </source>
</evidence>
<feature type="region of interest" description="Disordered" evidence="1">
    <location>
        <begin position="1"/>
        <end position="122"/>
    </location>
</feature>
<evidence type="ECO:0000256" key="1">
    <source>
        <dbReference type="SAM" id="MobiDB-lite"/>
    </source>
</evidence>
<feature type="compositionally biased region" description="Basic and acidic residues" evidence="1">
    <location>
        <begin position="15"/>
        <end position="30"/>
    </location>
</feature>
<keyword evidence="3" id="KW-1185">Reference proteome</keyword>
<sequence length="142" mass="15882">MLHSSDRSQLGDGANEVHDNAHAQEAKNGDGEDIGQDDEEERNGDDEEDSENGDNLPSEEEEDSADDMHFTDSEEELDLDDNGFDVERRPREHTTDGKGKQPVNEGFNGDDGDDSEDEEGFHRVMTKMMMRGMRIMSQVSCS</sequence>
<protein>
    <submittedName>
        <fullName evidence="2">Uncharacterized protein</fullName>
    </submittedName>
</protein>
<feature type="compositionally biased region" description="Acidic residues" evidence="1">
    <location>
        <begin position="108"/>
        <end position="119"/>
    </location>
</feature>
<proteinExistence type="predicted"/>
<feature type="compositionally biased region" description="Basic and acidic residues" evidence="1">
    <location>
        <begin position="85"/>
        <end position="99"/>
    </location>
</feature>
<accession>A0ABU6YRF0</accession>
<evidence type="ECO:0000313" key="3">
    <source>
        <dbReference type="Proteomes" id="UP001341840"/>
    </source>
</evidence>
<dbReference type="EMBL" id="JASCZI010242777">
    <property type="protein sequence ID" value="MED6212036.1"/>
    <property type="molecule type" value="Genomic_DNA"/>
</dbReference>
<feature type="compositionally biased region" description="Acidic residues" evidence="1">
    <location>
        <begin position="31"/>
        <end position="65"/>
    </location>
</feature>
<gene>
    <name evidence="2" type="ORF">PIB30_079337</name>
</gene>
<feature type="compositionally biased region" description="Acidic residues" evidence="1">
    <location>
        <begin position="73"/>
        <end position="84"/>
    </location>
</feature>
<organism evidence="2 3">
    <name type="scientific">Stylosanthes scabra</name>
    <dbReference type="NCBI Taxonomy" id="79078"/>
    <lineage>
        <taxon>Eukaryota</taxon>
        <taxon>Viridiplantae</taxon>
        <taxon>Streptophyta</taxon>
        <taxon>Embryophyta</taxon>
        <taxon>Tracheophyta</taxon>
        <taxon>Spermatophyta</taxon>
        <taxon>Magnoliopsida</taxon>
        <taxon>eudicotyledons</taxon>
        <taxon>Gunneridae</taxon>
        <taxon>Pentapetalae</taxon>
        <taxon>rosids</taxon>
        <taxon>fabids</taxon>
        <taxon>Fabales</taxon>
        <taxon>Fabaceae</taxon>
        <taxon>Papilionoideae</taxon>
        <taxon>50 kb inversion clade</taxon>
        <taxon>dalbergioids sensu lato</taxon>
        <taxon>Dalbergieae</taxon>
        <taxon>Pterocarpus clade</taxon>
        <taxon>Stylosanthes</taxon>
    </lineage>
</organism>
<dbReference type="Proteomes" id="UP001341840">
    <property type="component" value="Unassembled WGS sequence"/>
</dbReference>